<keyword evidence="7" id="KW-1185">Reference proteome</keyword>
<dbReference type="Pfam" id="PF01614">
    <property type="entry name" value="IclR_C"/>
    <property type="match status" value="1"/>
</dbReference>
<name>A0ABM9UQA4_SARVE</name>
<evidence type="ECO:0000256" key="3">
    <source>
        <dbReference type="ARBA" id="ARBA00023163"/>
    </source>
</evidence>
<reference evidence="6 7" key="1">
    <citation type="submission" date="2015-09" db="EMBL/GenBank/DDBJ databases">
        <authorList>
            <consortium name="Pathogen Informatics"/>
        </authorList>
    </citation>
    <scope>NUCLEOTIDE SEQUENCE [LARGE SCALE GENOMIC DNA]</scope>
    <source>
        <strain evidence="6 7">2789STDY5834858</strain>
    </source>
</reference>
<dbReference type="Proteomes" id="UP000095488">
    <property type="component" value="Unassembled WGS sequence"/>
</dbReference>
<accession>A0ABM9UQA4</accession>
<evidence type="ECO:0000259" key="4">
    <source>
        <dbReference type="PROSITE" id="PS51077"/>
    </source>
</evidence>
<dbReference type="SUPFAM" id="SSF46785">
    <property type="entry name" value="Winged helix' DNA-binding domain"/>
    <property type="match status" value="1"/>
</dbReference>
<keyword evidence="3" id="KW-0804">Transcription</keyword>
<dbReference type="PROSITE" id="PS51078">
    <property type="entry name" value="ICLR_ED"/>
    <property type="match status" value="1"/>
</dbReference>
<dbReference type="InterPro" id="IPR005471">
    <property type="entry name" value="Tscrpt_reg_IclR_N"/>
</dbReference>
<dbReference type="PANTHER" id="PTHR30136">
    <property type="entry name" value="HELIX-TURN-HELIX TRANSCRIPTIONAL REGULATOR, ICLR FAMILY"/>
    <property type="match status" value="1"/>
</dbReference>
<dbReference type="EMBL" id="CYZR01000004">
    <property type="protein sequence ID" value="CUN90016.1"/>
    <property type="molecule type" value="Genomic_DNA"/>
</dbReference>
<dbReference type="SUPFAM" id="SSF55781">
    <property type="entry name" value="GAF domain-like"/>
    <property type="match status" value="1"/>
</dbReference>
<dbReference type="InterPro" id="IPR036388">
    <property type="entry name" value="WH-like_DNA-bd_sf"/>
</dbReference>
<evidence type="ECO:0000259" key="5">
    <source>
        <dbReference type="PROSITE" id="PS51078"/>
    </source>
</evidence>
<dbReference type="PANTHER" id="PTHR30136:SF35">
    <property type="entry name" value="HTH-TYPE TRANSCRIPTIONAL REGULATOR RV1719"/>
    <property type="match status" value="1"/>
</dbReference>
<proteinExistence type="predicted"/>
<evidence type="ECO:0000313" key="6">
    <source>
        <dbReference type="EMBL" id="CUN90016.1"/>
    </source>
</evidence>
<feature type="domain" description="HTH iclR-type" evidence="4">
    <location>
        <begin position="7"/>
        <end position="69"/>
    </location>
</feature>
<dbReference type="InterPro" id="IPR014757">
    <property type="entry name" value="Tscrpt_reg_IclR_C"/>
</dbReference>
<sequence length="259" mass="29141">MAEKKIINSLVKALKILECFSIETKELRLTDIAKMLDMPKSTASNLIYTMESMGYIEQNKDNGKFKLGTKLFILGKAFEYHTDIIEIARPYMEKLRNKFNENIQLSMPYDENGIVEGICVEKAREFNTVSVNSRVGGKIPLHCTASGKLFLSSMDNETLDKTLDKIELFKRTENTITDKNVLKEDILRVKNQGYAMAIEEGELGITSIAVPIYEYNSQFIASLSIAAPSVRLSGEIGCEIINDLLKSAKDISEKLGYKK</sequence>
<dbReference type="InterPro" id="IPR036390">
    <property type="entry name" value="WH_DNA-bd_sf"/>
</dbReference>
<protein>
    <submittedName>
        <fullName evidence="6">Transcriptional regulator kdgR</fullName>
    </submittedName>
</protein>
<dbReference type="Gene3D" id="1.10.10.10">
    <property type="entry name" value="Winged helix-like DNA-binding domain superfamily/Winged helix DNA-binding domain"/>
    <property type="match status" value="1"/>
</dbReference>
<evidence type="ECO:0000256" key="2">
    <source>
        <dbReference type="ARBA" id="ARBA00023125"/>
    </source>
</evidence>
<keyword evidence="2" id="KW-0238">DNA-binding</keyword>
<dbReference type="SMART" id="SM00346">
    <property type="entry name" value="HTH_ICLR"/>
    <property type="match status" value="1"/>
</dbReference>
<dbReference type="InterPro" id="IPR029016">
    <property type="entry name" value="GAF-like_dom_sf"/>
</dbReference>
<dbReference type="PROSITE" id="PS51077">
    <property type="entry name" value="HTH_ICLR"/>
    <property type="match status" value="1"/>
</dbReference>
<dbReference type="RefSeq" id="WP_055258915.1">
    <property type="nucleotide sequence ID" value="NZ_BCMV01000037.1"/>
</dbReference>
<evidence type="ECO:0000256" key="1">
    <source>
        <dbReference type="ARBA" id="ARBA00023015"/>
    </source>
</evidence>
<dbReference type="Gene3D" id="3.30.450.40">
    <property type="match status" value="1"/>
</dbReference>
<organism evidence="6 7">
    <name type="scientific">Sarcina ventriculi</name>
    <name type="common">Clostridium ventriculi</name>
    <dbReference type="NCBI Taxonomy" id="1267"/>
    <lineage>
        <taxon>Bacteria</taxon>
        <taxon>Bacillati</taxon>
        <taxon>Bacillota</taxon>
        <taxon>Clostridia</taxon>
        <taxon>Eubacteriales</taxon>
        <taxon>Clostridiaceae</taxon>
        <taxon>Sarcina</taxon>
    </lineage>
</organism>
<keyword evidence="1" id="KW-0805">Transcription regulation</keyword>
<dbReference type="InterPro" id="IPR050707">
    <property type="entry name" value="HTH_MetabolicPath_Reg"/>
</dbReference>
<feature type="domain" description="IclR-ED" evidence="5">
    <location>
        <begin position="70"/>
        <end position="257"/>
    </location>
</feature>
<gene>
    <name evidence="6" type="primary">kdgR</name>
    <name evidence="6" type="ORF">ERS852473_01368</name>
</gene>
<dbReference type="Pfam" id="PF09339">
    <property type="entry name" value="HTH_IclR"/>
    <property type="match status" value="1"/>
</dbReference>
<evidence type="ECO:0000313" key="7">
    <source>
        <dbReference type="Proteomes" id="UP000095488"/>
    </source>
</evidence>
<comment type="caution">
    <text evidence="6">The sequence shown here is derived from an EMBL/GenBank/DDBJ whole genome shotgun (WGS) entry which is preliminary data.</text>
</comment>